<dbReference type="Proteomes" id="UP000026922">
    <property type="component" value="Unassembled WGS sequence"/>
</dbReference>
<comment type="caution">
    <text evidence="2">The sequence shown here is derived from an EMBL/GenBank/DDBJ whole genome shotgun (WGS) entry which is preliminary data.</text>
</comment>
<keyword evidence="3" id="KW-1185">Reference proteome</keyword>
<name>A0A061JGJ2_9PROT</name>
<dbReference type="EMBL" id="ARPM03000102">
    <property type="protein sequence ID" value="ETZ05175.1"/>
    <property type="molecule type" value="Genomic_DNA"/>
</dbReference>
<accession>A0A061JGJ2</accession>
<feature type="chain" id="PRO_5001605500" evidence="1">
    <location>
        <begin position="23"/>
        <end position="392"/>
    </location>
</feature>
<organism evidence="2 3">
    <name type="scientific">Holospora undulata HU1</name>
    <dbReference type="NCBI Taxonomy" id="1321371"/>
    <lineage>
        <taxon>Bacteria</taxon>
        <taxon>Pseudomonadati</taxon>
        <taxon>Pseudomonadota</taxon>
        <taxon>Alphaproteobacteria</taxon>
        <taxon>Holosporales</taxon>
        <taxon>Holosporaceae</taxon>
        <taxon>Holospora</taxon>
    </lineage>
</organism>
<reference evidence="2 3" key="1">
    <citation type="journal article" date="2013" name="Genome Announc.">
        <title>Draft Genome Sequence of Holospora undulata Strain HU1, a Micronucleus-Specific Symbiont of the Ciliate Paramecium caudatum.</title>
        <authorList>
            <person name="Dohra H."/>
            <person name="Suzuki H."/>
            <person name="Suzuki T."/>
            <person name="Tanaka K."/>
            <person name="Fujishima M."/>
        </authorList>
    </citation>
    <scope>NUCLEOTIDE SEQUENCE [LARGE SCALE GENOMIC DNA]</scope>
    <source>
        <strain evidence="2 3">HU1</strain>
    </source>
</reference>
<dbReference type="RefSeq" id="WP_006303565.1">
    <property type="nucleotide sequence ID" value="NZ_ARPM03000102.1"/>
</dbReference>
<keyword evidence="1" id="KW-0732">Signal</keyword>
<dbReference type="AlphaFoldDB" id="A0A061JGJ2"/>
<sequence length="392" mass="44543" precursor="true">MVTLNKKFMQIFIMLLSSVYSAEGNGIGNGFAVDANQEKTAVLNHSVPADCDSTIIDSQEESFQAIINNCSESFLLEDQEENKIFEREELGKGTKSVWRFSPLPSIIDPINLIIKQCKKSFLDLIQDARDNNVSLKETDGTQAIGIREKEDKSVRFICPFTQEGIKTAVNLIDIDRPSVYNLETSLIEFHSTMKKILQKAGLYPKNTPSTTVVVKKFEDEEMFSSLSEKEKEFLSTIGLQLRKEFNIFKTLKNNQEGWENIEMQLRLVTGPSRYQPPHIDGNTICVASFAVKDVYESYGKEKLFLPNKNTFLWFGDKANDLSSKIKEQLTQCGVDFSSVQELPHGVDYNPEDEDSKNAVTLLVMWGFSKRSASYCFFPKPVENFQKPIPRQE</sequence>
<protein>
    <submittedName>
        <fullName evidence="2">Uncharacterized protein</fullName>
    </submittedName>
</protein>
<evidence type="ECO:0000256" key="1">
    <source>
        <dbReference type="SAM" id="SignalP"/>
    </source>
</evidence>
<evidence type="ECO:0000313" key="2">
    <source>
        <dbReference type="EMBL" id="ETZ05175.1"/>
    </source>
</evidence>
<feature type="signal peptide" evidence="1">
    <location>
        <begin position="1"/>
        <end position="22"/>
    </location>
</feature>
<evidence type="ECO:0000313" key="3">
    <source>
        <dbReference type="Proteomes" id="UP000026922"/>
    </source>
</evidence>
<proteinExistence type="predicted"/>
<gene>
    <name evidence="2" type="ORF">K737_300394</name>
</gene>